<reference evidence="2 3" key="1">
    <citation type="journal article" date="2021" name="BMC Genomics">
        <title>Datura genome reveals duplications of psychoactive alkaloid biosynthetic genes and high mutation rate following tissue culture.</title>
        <authorList>
            <person name="Rajewski A."/>
            <person name="Carter-House D."/>
            <person name="Stajich J."/>
            <person name="Litt A."/>
        </authorList>
    </citation>
    <scope>NUCLEOTIDE SEQUENCE [LARGE SCALE GENOMIC DNA]</scope>
    <source>
        <strain evidence="2">AR-01</strain>
    </source>
</reference>
<accession>A0ABS8WQC2</accession>
<name>A0ABS8WQC2_DATST</name>
<evidence type="ECO:0000313" key="3">
    <source>
        <dbReference type="Proteomes" id="UP000823775"/>
    </source>
</evidence>
<evidence type="ECO:0000256" key="1">
    <source>
        <dbReference type="SAM" id="MobiDB-lite"/>
    </source>
</evidence>
<evidence type="ECO:0000313" key="2">
    <source>
        <dbReference type="EMBL" id="MCE3051680.1"/>
    </source>
</evidence>
<feature type="region of interest" description="Disordered" evidence="1">
    <location>
        <begin position="50"/>
        <end position="83"/>
    </location>
</feature>
<comment type="caution">
    <text evidence="2">The sequence shown here is derived from an EMBL/GenBank/DDBJ whole genome shotgun (WGS) entry which is preliminary data.</text>
</comment>
<sequence length="111" mass="12107">MVRRLGRFPSSSVERGISTTDLIIPPPVIPVAEEELPPVFDIITEKPMTEANGKRPWDEVVDRGNNNASRRLHGSDDANDDRQVYDGQSCVASCSSSILPSDGGLNRLSTE</sequence>
<dbReference type="EMBL" id="JACEIK010008836">
    <property type="protein sequence ID" value="MCE3051680.1"/>
    <property type="molecule type" value="Genomic_DNA"/>
</dbReference>
<protein>
    <submittedName>
        <fullName evidence="2">Uncharacterized protein</fullName>
    </submittedName>
</protein>
<gene>
    <name evidence="2" type="ORF">HAX54_050496</name>
</gene>
<dbReference type="Proteomes" id="UP000823775">
    <property type="component" value="Unassembled WGS sequence"/>
</dbReference>
<organism evidence="2 3">
    <name type="scientific">Datura stramonium</name>
    <name type="common">Jimsonweed</name>
    <name type="synonym">Common thornapple</name>
    <dbReference type="NCBI Taxonomy" id="4076"/>
    <lineage>
        <taxon>Eukaryota</taxon>
        <taxon>Viridiplantae</taxon>
        <taxon>Streptophyta</taxon>
        <taxon>Embryophyta</taxon>
        <taxon>Tracheophyta</taxon>
        <taxon>Spermatophyta</taxon>
        <taxon>Magnoliopsida</taxon>
        <taxon>eudicotyledons</taxon>
        <taxon>Gunneridae</taxon>
        <taxon>Pentapetalae</taxon>
        <taxon>asterids</taxon>
        <taxon>lamiids</taxon>
        <taxon>Solanales</taxon>
        <taxon>Solanaceae</taxon>
        <taxon>Solanoideae</taxon>
        <taxon>Datureae</taxon>
        <taxon>Datura</taxon>
    </lineage>
</organism>
<feature type="compositionally biased region" description="Basic and acidic residues" evidence="1">
    <location>
        <begin position="73"/>
        <end position="83"/>
    </location>
</feature>
<proteinExistence type="predicted"/>
<keyword evidence="3" id="KW-1185">Reference proteome</keyword>
<feature type="compositionally biased region" description="Basic and acidic residues" evidence="1">
    <location>
        <begin position="50"/>
        <end position="62"/>
    </location>
</feature>